<reference evidence="2 3" key="1">
    <citation type="submission" date="2016-07" db="EMBL/GenBank/DDBJ databases">
        <title>Pervasive Adenine N6-methylation of Active Genes in Fungi.</title>
        <authorList>
            <consortium name="DOE Joint Genome Institute"/>
            <person name="Mondo S.J."/>
            <person name="Dannebaum R.O."/>
            <person name="Kuo R.C."/>
            <person name="Labutti K."/>
            <person name="Haridas S."/>
            <person name="Kuo A."/>
            <person name="Salamov A."/>
            <person name="Ahrendt S.R."/>
            <person name="Lipzen A."/>
            <person name="Sullivan W."/>
            <person name="Andreopoulos W.B."/>
            <person name="Clum A."/>
            <person name="Lindquist E."/>
            <person name="Daum C."/>
            <person name="Ramamoorthy G.K."/>
            <person name="Gryganskyi A."/>
            <person name="Culley D."/>
            <person name="Magnuson J.K."/>
            <person name="James T.Y."/>
            <person name="O'Malley M.A."/>
            <person name="Stajich J.E."/>
            <person name="Spatafora J.W."/>
            <person name="Visel A."/>
            <person name="Grigoriev I.V."/>
        </authorList>
    </citation>
    <scope>NUCLEOTIDE SEQUENCE [LARGE SCALE GENOMIC DNA]</scope>
    <source>
        <strain evidence="2 3">JEL800</strain>
    </source>
</reference>
<sequence>MQVFTTLLLALATVSSAAPNFNNRRASHGTCPNGVFTCGNNGHSLFQCGYVEGNMLDFRFHSDCPQGTLCEDNGPNGYVGCTTVPRPRDAEPQINRRYAGSSSCSNGAFSCGYGGHSLFQCGLLKGMCWTGDSTPNVHMGRGVKTMDRMGLWDASISPLS</sequence>
<keyword evidence="3" id="KW-1185">Reference proteome</keyword>
<keyword evidence="1" id="KW-0732">Signal</keyword>
<evidence type="ECO:0000256" key="1">
    <source>
        <dbReference type="SAM" id="SignalP"/>
    </source>
</evidence>
<evidence type="ECO:0000313" key="3">
    <source>
        <dbReference type="Proteomes" id="UP000193642"/>
    </source>
</evidence>
<evidence type="ECO:0008006" key="4">
    <source>
        <dbReference type="Google" id="ProtNLM"/>
    </source>
</evidence>
<dbReference type="Proteomes" id="UP000193642">
    <property type="component" value="Unassembled WGS sequence"/>
</dbReference>
<dbReference type="AlphaFoldDB" id="A0A1Y2C9L8"/>
<feature type="signal peptide" evidence="1">
    <location>
        <begin position="1"/>
        <end position="17"/>
    </location>
</feature>
<evidence type="ECO:0000313" key="2">
    <source>
        <dbReference type="EMBL" id="ORY43731.1"/>
    </source>
</evidence>
<comment type="caution">
    <text evidence="2">The sequence shown here is derived from an EMBL/GenBank/DDBJ whole genome shotgun (WGS) entry which is preliminary data.</text>
</comment>
<gene>
    <name evidence="2" type="ORF">BCR33DRAFT_850933</name>
</gene>
<organism evidence="2 3">
    <name type="scientific">Rhizoclosmatium globosum</name>
    <dbReference type="NCBI Taxonomy" id="329046"/>
    <lineage>
        <taxon>Eukaryota</taxon>
        <taxon>Fungi</taxon>
        <taxon>Fungi incertae sedis</taxon>
        <taxon>Chytridiomycota</taxon>
        <taxon>Chytridiomycota incertae sedis</taxon>
        <taxon>Chytridiomycetes</taxon>
        <taxon>Chytridiales</taxon>
        <taxon>Chytriomycetaceae</taxon>
        <taxon>Rhizoclosmatium</taxon>
    </lineage>
</organism>
<protein>
    <recommendedName>
        <fullName evidence="4">Chitin-binding type-1 domain-containing protein</fullName>
    </recommendedName>
</protein>
<accession>A0A1Y2C9L8</accession>
<dbReference type="OrthoDB" id="2108967at2759"/>
<proteinExistence type="predicted"/>
<feature type="chain" id="PRO_5013345081" description="Chitin-binding type-1 domain-containing protein" evidence="1">
    <location>
        <begin position="18"/>
        <end position="160"/>
    </location>
</feature>
<dbReference type="EMBL" id="MCGO01000024">
    <property type="protein sequence ID" value="ORY43731.1"/>
    <property type="molecule type" value="Genomic_DNA"/>
</dbReference>
<name>A0A1Y2C9L8_9FUNG</name>